<dbReference type="EMBL" id="JAWJWF010000052">
    <property type="protein sequence ID" value="KAK6617161.1"/>
    <property type="molecule type" value="Genomic_DNA"/>
</dbReference>
<accession>A0ABR1ADJ3</accession>
<evidence type="ECO:0000313" key="3">
    <source>
        <dbReference type="Proteomes" id="UP001359485"/>
    </source>
</evidence>
<feature type="transmembrane region" description="Helical" evidence="1">
    <location>
        <begin position="58"/>
        <end position="84"/>
    </location>
</feature>
<organism evidence="2 3">
    <name type="scientific">Polyplax serrata</name>
    <name type="common">Common mouse louse</name>
    <dbReference type="NCBI Taxonomy" id="468196"/>
    <lineage>
        <taxon>Eukaryota</taxon>
        <taxon>Metazoa</taxon>
        <taxon>Ecdysozoa</taxon>
        <taxon>Arthropoda</taxon>
        <taxon>Hexapoda</taxon>
        <taxon>Insecta</taxon>
        <taxon>Pterygota</taxon>
        <taxon>Neoptera</taxon>
        <taxon>Paraneoptera</taxon>
        <taxon>Psocodea</taxon>
        <taxon>Troctomorpha</taxon>
        <taxon>Phthiraptera</taxon>
        <taxon>Anoplura</taxon>
        <taxon>Polyplacidae</taxon>
        <taxon>Polyplax</taxon>
    </lineage>
</organism>
<dbReference type="Proteomes" id="UP001359485">
    <property type="component" value="Unassembled WGS sequence"/>
</dbReference>
<sequence>MATINNNKESFELLRGSLDSNSDSDPSEIIFPVKKKRFRRRLKNNTSNPVTNECPCRIGTVTLVLFCILLICWLLVLTWLTVVLHSELNRLSSHVSKGKNS</sequence>
<evidence type="ECO:0000256" key="1">
    <source>
        <dbReference type="SAM" id="Phobius"/>
    </source>
</evidence>
<gene>
    <name evidence="2" type="ORF">RUM44_005492</name>
</gene>
<reference evidence="2 3" key="1">
    <citation type="submission" date="2023-09" db="EMBL/GenBank/DDBJ databases">
        <title>Genomes of two closely related lineages of the louse Polyplax serrata with different host specificities.</title>
        <authorList>
            <person name="Martinu J."/>
            <person name="Tarabai H."/>
            <person name="Stefka J."/>
            <person name="Hypsa V."/>
        </authorList>
    </citation>
    <scope>NUCLEOTIDE SEQUENCE [LARGE SCALE GENOMIC DNA]</scope>
    <source>
        <strain evidence="2">98ZLc_SE</strain>
    </source>
</reference>
<keyword evidence="1" id="KW-0472">Membrane</keyword>
<protein>
    <submittedName>
        <fullName evidence="2">Uncharacterized protein</fullName>
    </submittedName>
</protein>
<proteinExistence type="predicted"/>
<name>A0ABR1ADJ3_POLSC</name>
<comment type="caution">
    <text evidence="2">The sequence shown here is derived from an EMBL/GenBank/DDBJ whole genome shotgun (WGS) entry which is preliminary data.</text>
</comment>
<evidence type="ECO:0000313" key="2">
    <source>
        <dbReference type="EMBL" id="KAK6617161.1"/>
    </source>
</evidence>
<keyword evidence="1" id="KW-0812">Transmembrane</keyword>
<keyword evidence="3" id="KW-1185">Reference proteome</keyword>
<keyword evidence="1" id="KW-1133">Transmembrane helix</keyword>